<organism evidence="7 8">
    <name type="scientific">Diatraea saccharalis</name>
    <name type="common">sugarcane borer</name>
    <dbReference type="NCBI Taxonomy" id="40085"/>
    <lineage>
        <taxon>Eukaryota</taxon>
        <taxon>Metazoa</taxon>
        <taxon>Ecdysozoa</taxon>
        <taxon>Arthropoda</taxon>
        <taxon>Hexapoda</taxon>
        <taxon>Insecta</taxon>
        <taxon>Pterygota</taxon>
        <taxon>Neoptera</taxon>
        <taxon>Endopterygota</taxon>
        <taxon>Lepidoptera</taxon>
        <taxon>Glossata</taxon>
        <taxon>Ditrysia</taxon>
        <taxon>Pyraloidea</taxon>
        <taxon>Crambidae</taxon>
        <taxon>Crambinae</taxon>
        <taxon>Diatraea</taxon>
    </lineage>
</organism>
<dbReference type="GO" id="GO:0016298">
    <property type="term" value="F:lipase activity"/>
    <property type="evidence" value="ECO:0007669"/>
    <property type="project" value="InterPro"/>
</dbReference>
<reference evidence="7" key="1">
    <citation type="submission" date="2021-12" db="EMBL/GenBank/DDBJ databases">
        <authorList>
            <person name="King R."/>
        </authorList>
    </citation>
    <scope>NUCLEOTIDE SEQUENCE</scope>
</reference>
<reference evidence="7" key="2">
    <citation type="submission" date="2022-10" db="EMBL/GenBank/DDBJ databases">
        <authorList>
            <consortium name="ENA_rothamsted_submissions"/>
            <consortium name="culmorum"/>
            <person name="King R."/>
        </authorList>
    </citation>
    <scope>NUCLEOTIDE SEQUENCE</scope>
</reference>
<evidence type="ECO:0000256" key="5">
    <source>
        <dbReference type="SAM" id="Phobius"/>
    </source>
</evidence>
<gene>
    <name evidence="7" type="ORF">DIATSA_LOCUS3941</name>
</gene>
<keyword evidence="3" id="KW-0964">Secreted</keyword>
<dbReference type="AlphaFoldDB" id="A0A9P0G116"/>
<proteinExistence type="inferred from homology"/>
<comment type="subcellular location">
    <subcellularLocation>
        <location evidence="1">Secreted</location>
    </subcellularLocation>
</comment>
<keyword evidence="5" id="KW-0472">Membrane</keyword>
<dbReference type="InterPro" id="IPR013818">
    <property type="entry name" value="Lipase"/>
</dbReference>
<dbReference type="EMBL" id="OU893346">
    <property type="protein sequence ID" value="CAH0750620.1"/>
    <property type="molecule type" value="Genomic_DNA"/>
</dbReference>
<dbReference type="PANTHER" id="PTHR11610">
    <property type="entry name" value="LIPASE"/>
    <property type="match status" value="1"/>
</dbReference>
<dbReference type="InterPro" id="IPR000734">
    <property type="entry name" value="TAG_lipase"/>
</dbReference>
<evidence type="ECO:0000256" key="3">
    <source>
        <dbReference type="ARBA" id="ARBA00022525"/>
    </source>
</evidence>
<evidence type="ECO:0000256" key="1">
    <source>
        <dbReference type="ARBA" id="ARBA00004613"/>
    </source>
</evidence>
<dbReference type="GO" id="GO:0005615">
    <property type="term" value="C:extracellular space"/>
    <property type="evidence" value="ECO:0007669"/>
    <property type="project" value="TreeGrafter"/>
</dbReference>
<keyword evidence="5" id="KW-0812">Transmembrane</keyword>
<evidence type="ECO:0000259" key="6">
    <source>
        <dbReference type="Pfam" id="PF00151"/>
    </source>
</evidence>
<dbReference type="Gene3D" id="3.40.50.1820">
    <property type="entry name" value="alpha/beta hydrolase"/>
    <property type="match status" value="1"/>
</dbReference>
<feature type="transmembrane region" description="Helical" evidence="5">
    <location>
        <begin position="6"/>
        <end position="35"/>
    </location>
</feature>
<evidence type="ECO:0000256" key="4">
    <source>
        <dbReference type="RuleBase" id="RU004262"/>
    </source>
</evidence>
<dbReference type="Proteomes" id="UP001153714">
    <property type="component" value="Chromosome 15"/>
</dbReference>
<accession>A0A9P0G116</accession>
<protein>
    <recommendedName>
        <fullName evidence="6">Lipase domain-containing protein</fullName>
    </recommendedName>
</protein>
<name>A0A9P0G116_9NEOP</name>
<dbReference type="OrthoDB" id="6770740at2759"/>
<dbReference type="SUPFAM" id="SSF53474">
    <property type="entry name" value="alpha/beta-Hydrolases"/>
    <property type="match status" value="1"/>
</dbReference>
<dbReference type="InterPro" id="IPR029058">
    <property type="entry name" value="AB_hydrolase_fold"/>
</dbReference>
<evidence type="ECO:0000256" key="2">
    <source>
        <dbReference type="ARBA" id="ARBA00010701"/>
    </source>
</evidence>
<evidence type="ECO:0000313" key="8">
    <source>
        <dbReference type="Proteomes" id="UP001153714"/>
    </source>
</evidence>
<dbReference type="Pfam" id="PF00151">
    <property type="entry name" value="Lipase"/>
    <property type="match status" value="1"/>
</dbReference>
<sequence length="358" mass="40007">MTIDTVSFHLCNGCVVIIMKMFCLFVFLFVSVYAWGRGDLEKYGPFQVALHSNLIKCNHDRDLNLDVSEINVYFYDFPKNDVESFTIDNAANGILSIKGLDKTKKFIIFVGGFKSNINKKTEEQIRDTFRTFPNSYLIILDHSPYTNDKQGSLKSYERSVKYVHYIGKALANMLTKLSEGGISPKSMHCIGHSLGSQILGQAGEVFTNNTQKKIWRITALDPAGPCFSNSLIQEQVRSGVAEYVEVYHCNAGGLGSSSVLGDIDFFINKKGRAQPNCGTPLIPGIFDSSKAAKCSHRACIDIWTATVSHPDWFKAWKCDSYKEFKKGQCSMNESTIAGFWNPGNATGVYYFSTEGYDF</sequence>
<evidence type="ECO:0000313" key="7">
    <source>
        <dbReference type="EMBL" id="CAH0750620.1"/>
    </source>
</evidence>
<feature type="domain" description="Lipase" evidence="6">
    <location>
        <begin position="62"/>
        <end position="330"/>
    </location>
</feature>
<comment type="similarity">
    <text evidence="2 4">Belongs to the AB hydrolase superfamily. Lipase family.</text>
</comment>
<dbReference type="GO" id="GO:0016042">
    <property type="term" value="P:lipid catabolic process"/>
    <property type="evidence" value="ECO:0007669"/>
    <property type="project" value="TreeGrafter"/>
</dbReference>
<keyword evidence="8" id="KW-1185">Reference proteome</keyword>
<keyword evidence="5" id="KW-1133">Transmembrane helix</keyword>